<dbReference type="InterPro" id="IPR002358">
    <property type="entry name" value="Ribosomal_uL6_CS"/>
</dbReference>
<protein>
    <recommendedName>
        <fullName evidence="4">Large ribosomal subunit protein uL6</fullName>
    </recommendedName>
</protein>
<evidence type="ECO:0000256" key="3">
    <source>
        <dbReference type="ARBA" id="ARBA00023274"/>
    </source>
</evidence>
<keyword evidence="2 4" id="KW-0689">Ribosomal protein</keyword>
<dbReference type="Gene3D" id="3.90.930.12">
    <property type="entry name" value="Ribosomal protein L6, alpha-beta domain"/>
    <property type="match status" value="2"/>
</dbReference>
<feature type="domain" description="Large ribosomal subunit protein uL6 alpha-beta" evidence="7">
    <location>
        <begin position="91"/>
        <end position="165"/>
    </location>
</feature>
<comment type="subunit">
    <text evidence="4">Part of the 50S ribosomal subunit.</text>
</comment>
<keyword evidence="9" id="KW-1185">Reference proteome</keyword>
<dbReference type="Pfam" id="PF00347">
    <property type="entry name" value="Ribosomal_L6"/>
    <property type="match status" value="2"/>
</dbReference>
<accession>A0A317C6C7</accession>
<dbReference type="FunFam" id="3.90.930.12:FF:000001">
    <property type="entry name" value="50S ribosomal protein L6"/>
    <property type="match status" value="1"/>
</dbReference>
<evidence type="ECO:0000259" key="7">
    <source>
        <dbReference type="Pfam" id="PF00347"/>
    </source>
</evidence>
<feature type="domain" description="Large ribosomal subunit protein uL6 alpha-beta" evidence="7">
    <location>
        <begin position="12"/>
        <end position="83"/>
    </location>
</feature>
<dbReference type="InterPro" id="IPR036789">
    <property type="entry name" value="Ribosomal_uL6-like_a/b-dom_sf"/>
</dbReference>
<dbReference type="HAMAP" id="MF_01365_B">
    <property type="entry name" value="Ribosomal_uL6_B"/>
    <property type="match status" value="1"/>
</dbReference>
<dbReference type="InterPro" id="IPR020040">
    <property type="entry name" value="Ribosomal_uL6_a/b-dom"/>
</dbReference>
<proteinExistence type="inferred from homology"/>
<evidence type="ECO:0000256" key="5">
    <source>
        <dbReference type="RuleBase" id="RU003869"/>
    </source>
</evidence>
<dbReference type="InterPro" id="IPR000702">
    <property type="entry name" value="Ribosomal_uL6-like"/>
</dbReference>
<dbReference type="PRINTS" id="PR00059">
    <property type="entry name" value="RIBOSOMALL6"/>
</dbReference>
<evidence type="ECO:0000256" key="4">
    <source>
        <dbReference type="HAMAP-Rule" id="MF_01365"/>
    </source>
</evidence>
<dbReference type="NCBIfam" id="TIGR03654">
    <property type="entry name" value="L6_bact"/>
    <property type="match status" value="1"/>
</dbReference>
<dbReference type="GO" id="GO:0002181">
    <property type="term" value="P:cytoplasmic translation"/>
    <property type="evidence" value="ECO:0007669"/>
    <property type="project" value="TreeGrafter"/>
</dbReference>
<evidence type="ECO:0000256" key="2">
    <source>
        <dbReference type="ARBA" id="ARBA00022980"/>
    </source>
</evidence>
<reference evidence="8 9" key="1">
    <citation type="submission" date="2018-05" db="EMBL/GenBank/DDBJ databases">
        <title>Leucothrix arctica sp. nov., isolated from Arctic seawater.</title>
        <authorList>
            <person name="Choi A."/>
            <person name="Baek K."/>
        </authorList>
    </citation>
    <scope>NUCLEOTIDE SEQUENCE [LARGE SCALE GENOMIC DNA]</scope>
    <source>
        <strain evidence="8 9">IMCC9719</strain>
    </source>
</reference>
<keyword evidence="4 6" id="KW-0694">RNA-binding</keyword>
<evidence type="ECO:0000313" key="9">
    <source>
        <dbReference type="Proteomes" id="UP000245506"/>
    </source>
</evidence>
<dbReference type="EMBL" id="QGKL01000041">
    <property type="protein sequence ID" value="PWQ94158.1"/>
    <property type="molecule type" value="Genomic_DNA"/>
</dbReference>
<dbReference type="SUPFAM" id="SSF56053">
    <property type="entry name" value="Ribosomal protein L6"/>
    <property type="match status" value="2"/>
</dbReference>
<evidence type="ECO:0000256" key="1">
    <source>
        <dbReference type="ARBA" id="ARBA00009356"/>
    </source>
</evidence>
<dbReference type="InterPro" id="IPR019906">
    <property type="entry name" value="Ribosomal_uL6_bac-type"/>
</dbReference>
<dbReference type="GO" id="GO:0003735">
    <property type="term" value="F:structural constituent of ribosome"/>
    <property type="evidence" value="ECO:0007669"/>
    <property type="project" value="UniProtKB-UniRule"/>
</dbReference>
<keyword evidence="3 4" id="KW-0687">Ribonucleoprotein</keyword>
<dbReference type="RefSeq" id="WP_109824838.1">
    <property type="nucleotide sequence ID" value="NZ_QGKL01000041.1"/>
</dbReference>
<dbReference type="GO" id="GO:0022625">
    <property type="term" value="C:cytosolic large ribosomal subunit"/>
    <property type="evidence" value="ECO:0007669"/>
    <property type="project" value="UniProtKB-UniRule"/>
</dbReference>
<name>A0A317C6C7_9GAMM</name>
<dbReference type="PANTHER" id="PTHR11655:SF14">
    <property type="entry name" value="LARGE RIBOSOMAL SUBUNIT PROTEIN UL6M"/>
    <property type="match status" value="1"/>
</dbReference>
<dbReference type="OrthoDB" id="9805007at2"/>
<dbReference type="PANTHER" id="PTHR11655">
    <property type="entry name" value="60S/50S RIBOSOMAL PROTEIN L6/L9"/>
    <property type="match status" value="1"/>
</dbReference>
<dbReference type="PROSITE" id="PS00525">
    <property type="entry name" value="RIBOSOMAL_L6_1"/>
    <property type="match status" value="1"/>
</dbReference>
<evidence type="ECO:0000313" key="8">
    <source>
        <dbReference type="EMBL" id="PWQ94158.1"/>
    </source>
</evidence>
<comment type="caution">
    <text evidence="8">The sequence shown here is derived from an EMBL/GenBank/DDBJ whole genome shotgun (WGS) entry which is preliminary data.</text>
</comment>
<dbReference type="PIRSF" id="PIRSF002162">
    <property type="entry name" value="Ribosomal_L6"/>
    <property type="match status" value="1"/>
</dbReference>
<dbReference type="Proteomes" id="UP000245506">
    <property type="component" value="Unassembled WGS sequence"/>
</dbReference>
<dbReference type="AlphaFoldDB" id="A0A317C6C7"/>
<sequence>MSRIAKNPIILPSGVNLKIDGQNVGIKGANGSFDYTVHKTVSITEDEGKIVFAPAEGCNDSAWAMAGTMRSLVSNMIQGVSTGFERKLELVGVGYRAQLKGKAINLSLGFSHPVVYELPEGVTAELPSQTEIVLKGADKQALGQAAANIRAYRPPEPYKGKGVKYAGEHILRKEAKKK</sequence>
<comment type="function">
    <text evidence="4 6">This protein binds to the 23S rRNA, and is important in its secondary structure. It is located near the subunit interface in the base of the L7/L12 stalk, and near the tRNA binding site of the peptidyltransferase center.</text>
</comment>
<gene>
    <name evidence="4" type="primary">rplF</name>
    <name evidence="8" type="ORF">DKT75_16605</name>
</gene>
<comment type="similarity">
    <text evidence="1 4 5">Belongs to the universal ribosomal protein uL6 family.</text>
</comment>
<dbReference type="GO" id="GO:0019843">
    <property type="term" value="F:rRNA binding"/>
    <property type="evidence" value="ECO:0007669"/>
    <property type="project" value="UniProtKB-UniRule"/>
</dbReference>
<keyword evidence="4 6" id="KW-0699">rRNA-binding</keyword>
<organism evidence="8 9">
    <name type="scientific">Leucothrix arctica</name>
    <dbReference type="NCBI Taxonomy" id="1481894"/>
    <lineage>
        <taxon>Bacteria</taxon>
        <taxon>Pseudomonadati</taxon>
        <taxon>Pseudomonadota</taxon>
        <taxon>Gammaproteobacteria</taxon>
        <taxon>Thiotrichales</taxon>
        <taxon>Thiotrichaceae</taxon>
        <taxon>Leucothrix</taxon>
    </lineage>
</organism>
<evidence type="ECO:0000256" key="6">
    <source>
        <dbReference type="RuleBase" id="RU003870"/>
    </source>
</evidence>